<proteinExistence type="predicted"/>
<organism evidence="2 3">
    <name type="scientific">Chitinophaga silvisoli</name>
    <dbReference type="NCBI Taxonomy" id="2291814"/>
    <lineage>
        <taxon>Bacteria</taxon>
        <taxon>Pseudomonadati</taxon>
        <taxon>Bacteroidota</taxon>
        <taxon>Chitinophagia</taxon>
        <taxon>Chitinophagales</taxon>
        <taxon>Chitinophagaceae</taxon>
        <taxon>Chitinophaga</taxon>
    </lineage>
</organism>
<keyword evidence="3" id="KW-1185">Reference proteome</keyword>
<evidence type="ECO:0000256" key="1">
    <source>
        <dbReference type="SAM" id="Phobius"/>
    </source>
</evidence>
<dbReference type="AlphaFoldDB" id="A0A3E1NN25"/>
<keyword evidence="1" id="KW-1133">Transmembrane helix</keyword>
<dbReference type="OrthoDB" id="673062at2"/>
<comment type="caution">
    <text evidence="2">The sequence shown here is derived from an EMBL/GenBank/DDBJ whole genome shotgun (WGS) entry which is preliminary data.</text>
</comment>
<sequence length="192" mass="21544">MTTEAQIKQELLQKNGVNEKESVFVPASKYAYYNPAKKDKNGNVVVGQPFPFIWLLQTISTAIGIPLALSQYLLPWQCVAIGGIVLLVNIVMYITGSKPQGLTVNKTGFTIDQNSYLWEDYTNLYLFFYAVTKEERYAKIVLIKADGTYTLVDISRVASGVNFSKVATPLRDFQPESYKNSLPSQLETNDHT</sequence>
<evidence type="ECO:0000313" key="3">
    <source>
        <dbReference type="Proteomes" id="UP000261174"/>
    </source>
</evidence>
<feature type="transmembrane region" description="Helical" evidence="1">
    <location>
        <begin position="74"/>
        <end position="96"/>
    </location>
</feature>
<evidence type="ECO:0000313" key="2">
    <source>
        <dbReference type="EMBL" id="RFM29345.1"/>
    </source>
</evidence>
<dbReference type="RefSeq" id="WP_116857768.1">
    <property type="nucleotide sequence ID" value="NZ_QTJV01000022.1"/>
</dbReference>
<reference evidence="2 3" key="1">
    <citation type="submission" date="2018-08" db="EMBL/GenBank/DDBJ databases">
        <title>Chitinophaga sp. K20C18050901, a novel bacterium isolated from forest soil.</title>
        <authorList>
            <person name="Wang C."/>
        </authorList>
    </citation>
    <scope>NUCLEOTIDE SEQUENCE [LARGE SCALE GENOMIC DNA]</scope>
    <source>
        <strain evidence="2 3">K20C18050901</strain>
    </source>
</reference>
<name>A0A3E1NN25_9BACT</name>
<dbReference type="Proteomes" id="UP000261174">
    <property type="component" value="Unassembled WGS sequence"/>
</dbReference>
<keyword evidence="1" id="KW-0472">Membrane</keyword>
<protein>
    <submittedName>
        <fullName evidence="2">Uncharacterized protein</fullName>
    </submittedName>
</protein>
<gene>
    <name evidence="2" type="ORF">DXN04_33400</name>
</gene>
<feature type="transmembrane region" description="Helical" evidence="1">
    <location>
        <begin position="50"/>
        <end position="68"/>
    </location>
</feature>
<accession>A0A3E1NN25</accession>
<dbReference type="EMBL" id="QTJV01000022">
    <property type="protein sequence ID" value="RFM29345.1"/>
    <property type="molecule type" value="Genomic_DNA"/>
</dbReference>
<keyword evidence="1" id="KW-0812">Transmembrane</keyword>